<dbReference type="RefSeq" id="WP_188801007.1">
    <property type="nucleotide sequence ID" value="NZ_BMIZ01000003.1"/>
</dbReference>
<organism evidence="2 3">
    <name type="scientific">Dyella caseinilytica</name>
    <dbReference type="NCBI Taxonomy" id="1849581"/>
    <lineage>
        <taxon>Bacteria</taxon>
        <taxon>Pseudomonadati</taxon>
        <taxon>Pseudomonadota</taxon>
        <taxon>Gammaproteobacteria</taxon>
        <taxon>Lysobacterales</taxon>
        <taxon>Rhodanobacteraceae</taxon>
        <taxon>Dyella</taxon>
    </lineage>
</organism>
<evidence type="ECO:0000313" key="3">
    <source>
        <dbReference type="Proteomes" id="UP000663181"/>
    </source>
</evidence>
<keyword evidence="3" id="KW-1185">Reference proteome</keyword>
<protein>
    <submittedName>
        <fullName evidence="2">Uncharacterized protein</fullName>
    </submittedName>
</protein>
<sequence>MKSKRAVLAIGLALGLSGAAWAGAPSTGLGQAWPNATDVSLSPHYHVYVFAKDGIEYVQVNDLNGTVRSAVAAANGTVLVLPIGTDAAHVNTTKAKTATSASTETVYQDQAVTVTTTPASNGALNVTASALLDTCSDPGECGDVVKQVQ</sequence>
<keyword evidence="1" id="KW-0732">Signal</keyword>
<evidence type="ECO:0000256" key="1">
    <source>
        <dbReference type="SAM" id="SignalP"/>
    </source>
</evidence>
<name>A0ABX7GPA3_9GAMM</name>
<accession>A0ABX7GPA3</accession>
<dbReference type="Proteomes" id="UP000663181">
    <property type="component" value="Chromosome"/>
</dbReference>
<gene>
    <name evidence="2" type="ORF">ISN74_12190</name>
</gene>
<reference evidence="2 3" key="1">
    <citation type="submission" date="2020-10" db="EMBL/GenBank/DDBJ databases">
        <title>Phylogeny of dyella-like bacteria.</title>
        <authorList>
            <person name="Fu J."/>
        </authorList>
    </citation>
    <scope>NUCLEOTIDE SEQUENCE [LARGE SCALE GENOMIC DNA]</scope>
    <source>
        <strain evidence="2 3">DHOB09</strain>
    </source>
</reference>
<feature type="chain" id="PRO_5046601903" evidence="1">
    <location>
        <begin position="23"/>
        <end position="149"/>
    </location>
</feature>
<evidence type="ECO:0000313" key="2">
    <source>
        <dbReference type="EMBL" id="QRN52249.1"/>
    </source>
</evidence>
<dbReference type="EMBL" id="CP064030">
    <property type="protein sequence ID" value="QRN52249.1"/>
    <property type="molecule type" value="Genomic_DNA"/>
</dbReference>
<proteinExistence type="predicted"/>
<feature type="signal peptide" evidence="1">
    <location>
        <begin position="1"/>
        <end position="22"/>
    </location>
</feature>